<proteinExistence type="predicted"/>
<accession>E1ZH42</accession>
<protein>
    <submittedName>
        <fullName evidence="1">Expressed protein</fullName>
    </submittedName>
</protein>
<dbReference type="AlphaFoldDB" id="E1ZH42"/>
<dbReference type="OrthoDB" id="2018260at2759"/>
<dbReference type="InParanoid" id="E1ZH42"/>
<dbReference type="RefSeq" id="XP_005847155.1">
    <property type="nucleotide sequence ID" value="XM_005847093.1"/>
</dbReference>
<name>E1ZH42_CHLVA</name>
<gene>
    <name evidence="1" type="ORF">CHLNCDRAFT_134920</name>
</gene>
<dbReference type="Proteomes" id="UP000008141">
    <property type="component" value="Unassembled WGS sequence"/>
</dbReference>
<dbReference type="EMBL" id="GL433846">
    <property type="protein sequence ID" value="EFN55053.1"/>
    <property type="molecule type" value="Genomic_DNA"/>
</dbReference>
<dbReference type="GeneID" id="17354208"/>
<reference evidence="1 2" key="1">
    <citation type="journal article" date="2010" name="Plant Cell">
        <title>The Chlorella variabilis NC64A genome reveals adaptation to photosymbiosis, coevolution with viruses, and cryptic sex.</title>
        <authorList>
            <person name="Blanc G."/>
            <person name="Duncan G."/>
            <person name="Agarkova I."/>
            <person name="Borodovsky M."/>
            <person name="Gurnon J."/>
            <person name="Kuo A."/>
            <person name="Lindquist E."/>
            <person name="Lucas S."/>
            <person name="Pangilinan J."/>
            <person name="Polle J."/>
            <person name="Salamov A."/>
            <person name="Terry A."/>
            <person name="Yamada T."/>
            <person name="Dunigan D.D."/>
            <person name="Grigoriev I.V."/>
            <person name="Claverie J.M."/>
            <person name="Van Etten J.L."/>
        </authorList>
    </citation>
    <scope>NUCLEOTIDE SEQUENCE [LARGE SCALE GENOMIC DNA]</scope>
    <source>
        <strain evidence="1 2">NC64A</strain>
    </source>
</reference>
<keyword evidence="2" id="KW-1185">Reference proteome</keyword>
<sequence length="304" mass="32872">MSASCEGGFSLLALSQPALLEVFASLTEMRDSIALSLASKELWELGAASRRRALCCAACHHAVVPDAAAAFSSDTYREAPHLGLPDGDSHAFDAEHAELRIRGAGGPGHEVRVQHVQCGGCGLHLGVRLVQLGSLRAGAAAACIRHWRELQVLGACFLARRYLRLRAPDGREELLGRPLPPSARALYRCTAARSSLRRPGECGAALFEQRDVLSRQHCWDAGGGPERALYINGFRPGAVVERNERQESLCQGEMRVADVHCTACAARIGWRFCRDLTPALDNCNQVGRFGVVRSSIEKDEHAGT</sequence>
<dbReference type="KEGG" id="cvr:CHLNCDRAFT_134920"/>
<organism evidence="2">
    <name type="scientific">Chlorella variabilis</name>
    <name type="common">Green alga</name>
    <dbReference type="NCBI Taxonomy" id="554065"/>
    <lineage>
        <taxon>Eukaryota</taxon>
        <taxon>Viridiplantae</taxon>
        <taxon>Chlorophyta</taxon>
        <taxon>core chlorophytes</taxon>
        <taxon>Trebouxiophyceae</taxon>
        <taxon>Chlorellales</taxon>
        <taxon>Chlorellaceae</taxon>
        <taxon>Chlorella clade</taxon>
        <taxon>Chlorella</taxon>
    </lineage>
</organism>
<evidence type="ECO:0000313" key="2">
    <source>
        <dbReference type="Proteomes" id="UP000008141"/>
    </source>
</evidence>
<evidence type="ECO:0000313" key="1">
    <source>
        <dbReference type="EMBL" id="EFN55053.1"/>
    </source>
</evidence>